<reference evidence="4" key="1">
    <citation type="submission" date="2020-05" db="EMBL/GenBank/DDBJ databases">
        <title>Sulfur intermediates as new biogeochemical hubs in an aquatic model microbial ecosystem.</title>
        <authorList>
            <person name="Vigneron A."/>
        </authorList>
    </citation>
    <scope>NUCLEOTIDE SEQUENCE</scope>
    <source>
        <strain evidence="4">Bin.250</strain>
    </source>
</reference>
<dbReference type="PROSITE" id="PS51257">
    <property type="entry name" value="PROKAR_LIPOPROTEIN"/>
    <property type="match status" value="1"/>
</dbReference>
<organism evidence="4 5">
    <name type="scientific">SAR86 cluster bacterium</name>
    <dbReference type="NCBI Taxonomy" id="2030880"/>
    <lineage>
        <taxon>Bacteria</taxon>
        <taxon>Pseudomonadati</taxon>
        <taxon>Pseudomonadota</taxon>
        <taxon>Gammaproteobacteria</taxon>
        <taxon>SAR86 cluster</taxon>
    </lineage>
</organism>
<comment type="similarity">
    <text evidence="1 3">Belongs to the short-chain dehydrogenases/reductases (SDR) family.</text>
</comment>
<dbReference type="Proteomes" id="UP000754644">
    <property type="component" value="Unassembled WGS sequence"/>
</dbReference>
<dbReference type="SUPFAM" id="SSF51735">
    <property type="entry name" value="NAD(P)-binding Rossmann-fold domains"/>
    <property type="match status" value="1"/>
</dbReference>
<dbReference type="CDD" id="cd05233">
    <property type="entry name" value="SDR_c"/>
    <property type="match status" value="1"/>
</dbReference>
<evidence type="ECO:0000313" key="4">
    <source>
        <dbReference type="EMBL" id="NQV64495.1"/>
    </source>
</evidence>
<dbReference type="InterPro" id="IPR020904">
    <property type="entry name" value="Sc_DH/Rdtase_CS"/>
</dbReference>
<dbReference type="AlphaFoldDB" id="A0A972VY38"/>
<name>A0A972VY38_9GAMM</name>
<dbReference type="PANTHER" id="PTHR42760">
    <property type="entry name" value="SHORT-CHAIN DEHYDROGENASES/REDUCTASES FAMILY MEMBER"/>
    <property type="match status" value="1"/>
</dbReference>
<protein>
    <submittedName>
        <fullName evidence="4">SDR family oxidoreductase</fullName>
    </submittedName>
</protein>
<dbReference type="PANTHER" id="PTHR42760:SF133">
    <property type="entry name" value="3-OXOACYL-[ACYL-CARRIER-PROTEIN] REDUCTASE"/>
    <property type="match status" value="1"/>
</dbReference>
<accession>A0A972VY38</accession>
<dbReference type="PRINTS" id="PR00080">
    <property type="entry name" value="SDRFAMILY"/>
</dbReference>
<gene>
    <name evidence="4" type="ORF">HQ497_03930</name>
</gene>
<dbReference type="PROSITE" id="PS00061">
    <property type="entry name" value="ADH_SHORT"/>
    <property type="match status" value="1"/>
</dbReference>
<dbReference type="InterPro" id="IPR036291">
    <property type="entry name" value="NAD(P)-bd_dom_sf"/>
</dbReference>
<evidence type="ECO:0000256" key="2">
    <source>
        <dbReference type="ARBA" id="ARBA00023002"/>
    </source>
</evidence>
<proteinExistence type="inferred from homology"/>
<sequence length="205" mass="21312">MNRSPVILITGASGGVGQAAALACATDGARIAVHFHRNQAAADALCASLPGTGHRVYGADITDPSMVESLIQRVVAEMGQLDVLVNNAGISARCDITAIDYATWQETWQRILETNLTAAANLSFCAAQQMIKSGGGRMINVSSRGAFRGEPLMPWYGASKAGMNAMGQSLAQALGPKNIYIYTVAPGFIETPMAAAILASPEGEG</sequence>
<keyword evidence="2" id="KW-0560">Oxidoreductase</keyword>
<feature type="non-terminal residue" evidence="4">
    <location>
        <position position="205"/>
    </location>
</feature>
<dbReference type="Gene3D" id="3.40.50.720">
    <property type="entry name" value="NAD(P)-binding Rossmann-like Domain"/>
    <property type="match status" value="1"/>
</dbReference>
<comment type="caution">
    <text evidence="4">The sequence shown here is derived from an EMBL/GenBank/DDBJ whole genome shotgun (WGS) entry which is preliminary data.</text>
</comment>
<evidence type="ECO:0000256" key="1">
    <source>
        <dbReference type="ARBA" id="ARBA00006484"/>
    </source>
</evidence>
<evidence type="ECO:0000313" key="5">
    <source>
        <dbReference type="Proteomes" id="UP000754644"/>
    </source>
</evidence>
<dbReference type="Pfam" id="PF00106">
    <property type="entry name" value="adh_short"/>
    <property type="match status" value="1"/>
</dbReference>
<dbReference type="InterPro" id="IPR002347">
    <property type="entry name" value="SDR_fam"/>
</dbReference>
<evidence type="ECO:0000256" key="3">
    <source>
        <dbReference type="RuleBase" id="RU000363"/>
    </source>
</evidence>
<dbReference type="PRINTS" id="PR00081">
    <property type="entry name" value="GDHRDH"/>
</dbReference>
<dbReference type="GO" id="GO:0016616">
    <property type="term" value="F:oxidoreductase activity, acting on the CH-OH group of donors, NAD or NADP as acceptor"/>
    <property type="evidence" value="ECO:0007669"/>
    <property type="project" value="TreeGrafter"/>
</dbReference>
<dbReference type="EMBL" id="JABMOJ010000139">
    <property type="protein sequence ID" value="NQV64495.1"/>
    <property type="molecule type" value="Genomic_DNA"/>
</dbReference>